<dbReference type="Proteomes" id="UP000735302">
    <property type="component" value="Unassembled WGS sequence"/>
</dbReference>
<gene>
    <name evidence="1" type="ORF">PoB_002966200</name>
</gene>
<dbReference type="EMBL" id="BLXT01003724">
    <property type="protein sequence ID" value="GFO03157.1"/>
    <property type="molecule type" value="Genomic_DNA"/>
</dbReference>
<evidence type="ECO:0000313" key="1">
    <source>
        <dbReference type="EMBL" id="GFO03157.1"/>
    </source>
</evidence>
<protein>
    <submittedName>
        <fullName evidence="1">Uncharacterized protein</fullName>
    </submittedName>
</protein>
<proteinExistence type="predicted"/>
<comment type="caution">
    <text evidence="1">The sequence shown here is derived from an EMBL/GenBank/DDBJ whole genome shotgun (WGS) entry which is preliminary data.</text>
</comment>
<reference evidence="1 2" key="1">
    <citation type="journal article" date="2021" name="Elife">
        <title>Chloroplast acquisition without the gene transfer in kleptoplastic sea slugs, Plakobranchus ocellatus.</title>
        <authorList>
            <person name="Maeda T."/>
            <person name="Takahashi S."/>
            <person name="Yoshida T."/>
            <person name="Shimamura S."/>
            <person name="Takaki Y."/>
            <person name="Nagai Y."/>
            <person name="Toyoda A."/>
            <person name="Suzuki Y."/>
            <person name="Arimoto A."/>
            <person name="Ishii H."/>
            <person name="Satoh N."/>
            <person name="Nishiyama T."/>
            <person name="Hasebe M."/>
            <person name="Maruyama T."/>
            <person name="Minagawa J."/>
            <person name="Obokata J."/>
            <person name="Shigenobu S."/>
        </authorList>
    </citation>
    <scope>NUCLEOTIDE SEQUENCE [LARGE SCALE GENOMIC DNA]</scope>
</reference>
<sequence>MICRLPSIPDTLEVSPEVMLEFSPTCIQTLRGKGQRYVVVWMMIMKDDGDDGDNDGDDDDDDDDDDDCRWRSYWSNTVLQCTCSAGRREGRERYKRQR</sequence>
<name>A0AAV4A7A1_9GAST</name>
<accession>A0AAV4A7A1</accession>
<dbReference type="AlphaFoldDB" id="A0AAV4A7A1"/>
<keyword evidence="2" id="KW-1185">Reference proteome</keyword>
<organism evidence="1 2">
    <name type="scientific">Plakobranchus ocellatus</name>
    <dbReference type="NCBI Taxonomy" id="259542"/>
    <lineage>
        <taxon>Eukaryota</taxon>
        <taxon>Metazoa</taxon>
        <taxon>Spiralia</taxon>
        <taxon>Lophotrochozoa</taxon>
        <taxon>Mollusca</taxon>
        <taxon>Gastropoda</taxon>
        <taxon>Heterobranchia</taxon>
        <taxon>Euthyneura</taxon>
        <taxon>Panpulmonata</taxon>
        <taxon>Sacoglossa</taxon>
        <taxon>Placobranchoidea</taxon>
        <taxon>Plakobranchidae</taxon>
        <taxon>Plakobranchus</taxon>
    </lineage>
</organism>
<evidence type="ECO:0000313" key="2">
    <source>
        <dbReference type="Proteomes" id="UP000735302"/>
    </source>
</evidence>